<evidence type="ECO:0000313" key="1">
    <source>
        <dbReference type="EMBL" id="PQV62377.1"/>
    </source>
</evidence>
<dbReference type="EMBL" id="NIGF01000049">
    <property type="protein sequence ID" value="PQV62377.1"/>
    <property type="molecule type" value="Genomic_DNA"/>
</dbReference>
<dbReference type="RefSeq" id="WP_106381451.1">
    <property type="nucleotide sequence ID" value="NZ_NIGF01000049.1"/>
</dbReference>
<dbReference type="GO" id="GO:0004803">
    <property type="term" value="F:transposase activity"/>
    <property type="evidence" value="ECO:0007669"/>
    <property type="project" value="InterPro"/>
</dbReference>
<comment type="caution">
    <text evidence="1">The sequence shown here is derived from an EMBL/GenBank/DDBJ whole genome shotgun (WGS) entry which is preliminary data.</text>
</comment>
<dbReference type="PANTHER" id="PTHR33609:SF1">
    <property type="entry name" value="TRANSPOSASE"/>
    <property type="match status" value="1"/>
</dbReference>
<dbReference type="AlphaFoldDB" id="A0A2S8SNH4"/>
<dbReference type="Pfam" id="PF01527">
    <property type="entry name" value="HTH_Tnp_1"/>
    <property type="match status" value="1"/>
</dbReference>
<sequence length="88" mass="10082">MKKNWSQEQIIGLLREAEAGQTSITELCRLRGISQNTFYKWRTQYGGMNVDEAKKLKALLAENAQLKKLVADLSLDKLALEEVLSKKW</sequence>
<dbReference type="InterPro" id="IPR002514">
    <property type="entry name" value="Transposase_8"/>
</dbReference>
<accession>A0A2S8SNH4</accession>
<dbReference type="SUPFAM" id="SSF46689">
    <property type="entry name" value="Homeodomain-like"/>
    <property type="match status" value="1"/>
</dbReference>
<proteinExistence type="predicted"/>
<dbReference type="GO" id="GO:0003677">
    <property type="term" value="F:DNA binding"/>
    <property type="evidence" value="ECO:0007669"/>
    <property type="project" value="InterPro"/>
</dbReference>
<dbReference type="GO" id="GO:0006313">
    <property type="term" value="P:DNA transposition"/>
    <property type="evidence" value="ECO:0007669"/>
    <property type="project" value="InterPro"/>
</dbReference>
<dbReference type="InterPro" id="IPR009057">
    <property type="entry name" value="Homeodomain-like_sf"/>
</dbReference>
<reference evidence="1 2" key="1">
    <citation type="journal article" date="2018" name="Syst. Appl. Microbiol.">
        <title>Abditibacterium utsteinense sp. nov., the first cultivated member of candidate phylum FBP, isolated from ice-free Antarctic soil samples.</title>
        <authorList>
            <person name="Tahon G."/>
            <person name="Tytgat B."/>
            <person name="Lebbe L."/>
            <person name="Carlier A."/>
            <person name="Willems A."/>
        </authorList>
    </citation>
    <scope>NUCLEOTIDE SEQUENCE [LARGE SCALE GENOMIC DNA]</scope>
    <source>
        <strain evidence="1 2">LMG 29911</strain>
    </source>
</reference>
<dbReference type="OrthoDB" id="5392217at2"/>
<gene>
    <name evidence="1" type="ORF">B1R32_1492</name>
</gene>
<dbReference type="Proteomes" id="UP000237684">
    <property type="component" value="Unassembled WGS sequence"/>
</dbReference>
<name>A0A2S8SNH4_9BACT</name>
<dbReference type="InParanoid" id="A0A2S8SNH4"/>
<organism evidence="1 2">
    <name type="scientific">Abditibacterium utsteinense</name>
    <dbReference type="NCBI Taxonomy" id="1960156"/>
    <lineage>
        <taxon>Bacteria</taxon>
        <taxon>Pseudomonadati</taxon>
        <taxon>Abditibacteriota</taxon>
        <taxon>Abditibacteriia</taxon>
        <taxon>Abditibacteriales</taxon>
        <taxon>Abditibacteriaceae</taxon>
        <taxon>Abditibacterium</taxon>
    </lineage>
</organism>
<evidence type="ECO:0000313" key="2">
    <source>
        <dbReference type="Proteomes" id="UP000237684"/>
    </source>
</evidence>
<keyword evidence="2" id="KW-1185">Reference proteome</keyword>
<protein>
    <submittedName>
        <fullName evidence="1">Putative transposase</fullName>
    </submittedName>
</protein>
<dbReference type="InterPro" id="IPR052546">
    <property type="entry name" value="Transposase_8_domain"/>
</dbReference>
<dbReference type="PANTHER" id="PTHR33609">
    <property type="entry name" value="LOW CALCIUM RESPONSE LOCUS PROTEIN S"/>
    <property type="match status" value="1"/>
</dbReference>